<evidence type="ECO:0000313" key="3">
    <source>
        <dbReference type="Proteomes" id="UP000693981"/>
    </source>
</evidence>
<feature type="compositionally biased region" description="Polar residues" evidence="1">
    <location>
        <begin position="178"/>
        <end position="191"/>
    </location>
</feature>
<protein>
    <submittedName>
        <fullName evidence="2">Uncharacterized protein</fullName>
    </submittedName>
</protein>
<reference evidence="2" key="1">
    <citation type="submission" date="2021-02" db="EMBL/GenBank/DDBJ databases">
        <authorList>
            <person name="Palmer J.M."/>
        </authorList>
    </citation>
    <scope>NUCLEOTIDE SEQUENCE</scope>
    <source>
        <strain evidence="2">SCRP23</strain>
    </source>
</reference>
<feature type="compositionally biased region" description="Basic and acidic residues" evidence="1">
    <location>
        <begin position="154"/>
        <end position="164"/>
    </location>
</feature>
<dbReference type="OrthoDB" id="127071at2759"/>
<gene>
    <name evidence="2" type="ORF">PHYBOEH_007502</name>
</gene>
<keyword evidence="3" id="KW-1185">Reference proteome</keyword>
<evidence type="ECO:0000313" key="2">
    <source>
        <dbReference type="EMBL" id="KAG7389413.1"/>
    </source>
</evidence>
<name>A0A8T1WBI3_9STRA</name>
<proteinExistence type="predicted"/>
<feature type="compositionally biased region" description="Basic and acidic residues" evidence="1">
    <location>
        <begin position="132"/>
        <end position="141"/>
    </location>
</feature>
<dbReference type="AlphaFoldDB" id="A0A8T1WBI3"/>
<feature type="compositionally biased region" description="Low complexity" evidence="1">
    <location>
        <begin position="54"/>
        <end position="67"/>
    </location>
</feature>
<comment type="caution">
    <text evidence="2">The sequence shown here is derived from an EMBL/GenBank/DDBJ whole genome shotgun (WGS) entry which is preliminary data.</text>
</comment>
<sequence length="191" mass="20749">MAPKFSQALGFREREQLNKNPSILAYTGDLGEDYLDPGDGWGEKAPCPAPHCRSSSGAAKPAAPAASWSSRFTTLSSSLYGARAALSKKLHVRESTRWAVSQLRKSVAEGSSSSAEWSKRRTASMPTPPRTGEAEFDHIGADDDNNAFMYAEVGPERDVDDKARTSTVRRLSKLLPSRSWTQGASKQKQSS</sequence>
<evidence type="ECO:0000256" key="1">
    <source>
        <dbReference type="SAM" id="MobiDB-lite"/>
    </source>
</evidence>
<organism evidence="2 3">
    <name type="scientific">Phytophthora boehmeriae</name>
    <dbReference type="NCBI Taxonomy" id="109152"/>
    <lineage>
        <taxon>Eukaryota</taxon>
        <taxon>Sar</taxon>
        <taxon>Stramenopiles</taxon>
        <taxon>Oomycota</taxon>
        <taxon>Peronosporomycetes</taxon>
        <taxon>Peronosporales</taxon>
        <taxon>Peronosporaceae</taxon>
        <taxon>Phytophthora</taxon>
    </lineage>
</organism>
<dbReference type="Proteomes" id="UP000693981">
    <property type="component" value="Unassembled WGS sequence"/>
</dbReference>
<dbReference type="EMBL" id="JAGDFL010000410">
    <property type="protein sequence ID" value="KAG7389413.1"/>
    <property type="molecule type" value="Genomic_DNA"/>
</dbReference>
<accession>A0A8T1WBI3</accession>
<feature type="region of interest" description="Disordered" evidence="1">
    <location>
        <begin position="37"/>
        <end position="67"/>
    </location>
</feature>
<feature type="region of interest" description="Disordered" evidence="1">
    <location>
        <begin position="103"/>
        <end position="191"/>
    </location>
</feature>